<organism evidence="7">
    <name type="scientific">Blastobotrys adeninivorans</name>
    <name type="common">Yeast</name>
    <name type="synonym">Arxula adeninivorans</name>
    <dbReference type="NCBI Taxonomy" id="409370"/>
    <lineage>
        <taxon>Eukaryota</taxon>
        <taxon>Fungi</taxon>
        <taxon>Dikarya</taxon>
        <taxon>Ascomycota</taxon>
        <taxon>Saccharomycotina</taxon>
        <taxon>Dipodascomycetes</taxon>
        <taxon>Dipodascales</taxon>
        <taxon>Trichomonascaceae</taxon>
        <taxon>Blastobotrys</taxon>
    </lineage>
</organism>
<dbReference type="PIRSF" id="PIRSF006698">
    <property type="entry name" value="Septin"/>
    <property type="match status" value="1"/>
</dbReference>
<dbReference type="AlphaFoldDB" id="A0A060T224"/>
<dbReference type="InterPro" id="IPR030379">
    <property type="entry name" value="G_SEPTIN_dom"/>
</dbReference>
<dbReference type="Pfam" id="PF00735">
    <property type="entry name" value="Septin"/>
    <property type="match status" value="1"/>
</dbReference>
<feature type="region of interest" description="Disordered" evidence="5">
    <location>
        <begin position="386"/>
        <end position="408"/>
    </location>
</feature>
<keyword evidence="2 4" id="KW-0547">Nucleotide-binding</keyword>
<feature type="compositionally biased region" description="Acidic residues" evidence="5">
    <location>
        <begin position="207"/>
        <end position="218"/>
    </location>
</feature>
<dbReference type="PhylomeDB" id="A0A060T224"/>
<evidence type="ECO:0000313" key="7">
    <source>
        <dbReference type="EMBL" id="CDP34839.1"/>
    </source>
</evidence>
<dbReference type="Gene3D" id="3.40.50.300">
    <property type="entry name" value="P-loop containing nucleotide triphosphate hydrolases"/>
    <property type="match status" value="1"/>
</dbReference>
<feature type="compositionally biased region" description="Low complexity" evidence="5">
    <location>
        <begin position="307"/>
        <end position="318"/>
    </location>
</feature>
<dbReference type="GO" id="GO:0005525">
    <property type="term" value="F:GTP binding"/>
    <property type="evidence" value="ECO:0007669"/>
    <property type="project" value="UniProtKB-KW"/>
</dbReference>
<dbReference type="PROSITE" id="PS51719">
    <property type="entry name" value="G_SEPTIN"/>
    <property type="match status" value="1"/>
</dbReference>
<evidence type="ECO:0000256" key="1">
    <source>
        <dbReference type="ARBA" id="ARBA00004266"/>
    </source>
</evidence>
<dbReference type="PANTHER" id="PTHR18884">
    <property type="entry name" value="SEPTIN"/>
    <property type="match status" value="1"/>
</dbReference>
<proteinExistence type="inferred from homology"/>
<evidence type="ECO:0000256" key="2">
    <source>
        <dbReference type="ARBA" id="ARBA00022741"/>
    </source>
</evidence>
<reference evidence="7" key="2">
    <citation type="submission" date="2014-06" db="EMBL/GenBank/DDBJ databases">
        <title>The complete genome of Blastobotrys (Arxula) adeninivorans LS3 - a yeast of biotechnological interest.</title>
        <authorList>
            <person name="Kunze G."/>
            <person name="Gaillardin C."/>
            <person name="Czernicka M."/>
            <person name="Durrens P."/>
            <person name="Martin T."/>
            <person name="Boer E."/>
            <person name="Gabaldon T."/>
            <person name="Cruz J."/>
            <person name="Talla E."/>
            <person name="Marck C."/>
            <person name="Goffeau A."/>
            <person name="Barbe V."/>
            <person name="Baret P."/>
            <person name="Baronian K."/>
            <person name="Beier S."/>
            <person name="Bleykasten C."/>
            <person name="Bode R."/>
            <person name="Casaregola S."/>
            <person name="Despons L."/>
            <person name="Fairhead C."/>
            <person name="Giersberg M."/>
            <person name="Gierski P."/>
            <person name="Hahnel U."/>
            <person name="Hartmann A."/>
            <person name="Jankowska D."/>
            <person name="Jubin C."/>
            <person name="Jung P."/>
            <person name="Lafontaine I."/>
            <person name="Leh-Louis V."/>
            <person name="Lemaire M."/>
            <person name="Marcet-Houben M."/>
            <person name="Mascher M."/>
            <person name="Morel G."/>
            <person name="Richard G.-F."/>
            <person name="Riechen J."/>
            <person name="Sacerdot C."/>
            <person name="Sarkar A."/>
            <person name="Savel G."/>
            <person name="Schacherer J."/>
            <person name="Sherman D."/>
            <person name="Straub M.-L."/>
            <person name="Stein N."/>
            <person name="Thierry A."/>
            <person name="Trautwein-Schult A."/>
            <person name="Westhof E."/>
            <person name="Worch S."/>
            <person name="Dujon B."/>
            <person name="Souciet J.-L."/>
            <person name="Wincker P."/>
            <person name="Scholz U."/>
            <person name="Neuveglise N."/>
        </authorList>
    </citation>
    <scope>NUCLEOTIDE SEQUENCE</scope>
    <source>
        <strain evidence="7">LS3</strain>
    </source>
</reference>
<dbReference type="GO" id="GO:0032156">
    <property type="term" value="C:septin cytoskeleton"/>
    <property type="evidence" value="ECO:0007669"/>
    <property type="project" value="UniProtKB-ARBA"/>
</dbReference>
<accession>A0A060T224</accession>
<dbReference type="InterPro" id="IPR016491">
    <property type="entry name" value="Septin"/>
</dbReference>
<dbReference type="GO" id="GO:0005935">
    <property type="term" value="C:cellular bud neck"/>
    <property type="evidence" value="ECO:0007669"/>
    <property type="project" value="UniProtKB-SubCell"/>
</dbReference>
<keyword evidence="3 4" id="KW-0342">GTP-binding</keyword>
<feature type="region of interest" description="Disordered" evidence="5">
    <location>
        <begin position="302"/>
        <end position="347"/>
    </location>
</feature>
<evidence type="ECO:0000256" key="4">
    <source>
        <dbReference type="RuleBase" id="RU004560"/>
    </source>
</evidence>
<dbReference type="CDD" id="cd01850">
    <property type="entry name" value="CDC_Septin"/>
    <property type="match status" value="1"/>
</dbReference>
<evidence type="ECO:0000256" key="3">
    <source>
        <dbReference type="ARBA" id="ARBA00023134"/>
    </source>
</evidence>
<dbReference type="SUPFAM" id="SSF52540">
    <property type="entry name" value="P-loop containing nucleoside triphosphate hydrolases"/>
    <property type="match status" value="1"/>
</dbReference>
<comment type="similarity">
    <text evidence="4">Belongs to the TRAFAC class TrmE-Era-EngA-EngB-Septin-like GTPase superfamily. Septin GTPase family.</text>
</comment>
<reference evidence="7" key="1">
    <citation type="submission" date="2014-02" db="EMBL/GenBank/DDBJ databases">
        <authorList>
            <person name="Genoscope - CEA"/>
        </authorList>
    </citation>
    <scope>NUCLEOTIDE SEQUENCE</scope>
    <source>
        <strain evidence="7">LS3</strain>
    </source>
</reference>
<feature type="region of interest" description="Disordered" evidence="5">
    <location>
        <begin position="207"/>
        <end position="227"/>
    </location>
</feature>
<dbReference type="InterPro" id="IPR027417">
    <property type="entry name" value="P-loop_NTPase"/>
</dbReference>
<name>A0A060T224_BLAAD</name>
<feature type="domain" description="Septin-type G" evidence="6">
    <location>
        <begin position="18"/>
        <end position="302"/>
    </location>
</feature>
<evidence type="ECO:0000259" key="6">
    <source>
        <dbReference type="PROSITE" id="PS51719"/>
    </source>
</evidence>
<dbReference type="PROSITE" id="PS51257">
    <property type="entry name" value="PROKAR_LIPOPROTEIN"/>
    <property type="match status" value="1"/>
</dbReference>
<dbReference type="EMBL" id="HG937693">
    <property type="protein sequence ID" value="CDP34839.1"/>
    <property type="molecule type" value="Genomic_DNA"/>
</dbReference>
<gene>
    <name evidence="7" type="ORF">GNLVRS02_ARAD1C21648g</name>
</gene>
<evidence type="ECO:0000256" key="5">
    <source>
        <dbReference type="SAM" id="MobiDB-lite"/>
    </source>
</evidence>
<comment type="subcellular location">
    <subcellularLocation>
        <location evidence="1">Bud neck</location>
    </subcellularLocation>
</comment>
<dbReference type="GO" id="GO:0005938">
    <property type="term" value="C:cell cortex"/>
    <property type="evidence" value="ECO:0007669"/>
    <property type="project" value="UniProtKB-ARBA"/>
</dbReference>
<sequence>MNKIPSAAVLRARRVQKKGVKFTVLVCGAGGCGKSTFINTLCGRQLVPDSDCDTVEGSQAHLERDIELKTYFEEIPDDVNGTLTLKFIESPGFGDALDNSRCFEKISQYVEKQFDDVLAEESRIRRNPRFSDNRVHALVYFIVPTGHGLREMDVEFMKLMAPKVNVIPVIAKADSLTPEELTENKRLIMEDIENYHIPIYQFPTESDLDEEDEEEDPTDPQSGPSLGSLVPFSVIGGSETITVKGRSFLARKYPWGYIDVEDQKVSDFVILRDVLLYTHVEDLKETTHDYLYETYRTDKLSRDMEGSVPPSNVSSPKSAKYGALQRQATSSSLGESHRSASYVAREENLRQEEDKLRAIELKVQEEIARKRQELIKREQDLRDLEKKLQQDLTMSPKPKDNGEEATEA</sequence>
<protein>
    <submittedName>
        <fullName evidence="7">ARAD1C21648p</fullName>
    </submittedName>
</protein>